<proteinExistence type="predicted"/>
<reference evidence="3 4" key="1">
    <citation type="submission" date="2019-07" db="EMBL/GenBank/DDBJ databases">
        <title>Draft genome sequence of Brevibacterium aurantiacum XU54 isolated from Xinjiang China.</title>
        <authorList>
            <person name="Xu X."/>
        </authorList>
    </citation>
    <scope>NUCLEOTIDE SEQUENCE [LARGE SCALE GENOMIC DNA]</scope>
    <source>
        <strain evidence="3 4">XU54</strain>
    </source>
</reference>
<dbReference type="EMBL" id="VLTK01000008">
    <property type="protein sequence ID" value="TSI14633.1"/>
    <property type="molecule type" value="Genomic_DNA"/>
</dbReference>
<dbReference type="RefSeq" id="WP_143923339.1">
    <property type="nucleotide sequence ID" value="NZ_VLTK01000008.1"/>
</dbReference>
<keyword evidence="2" id="KW-0472">Membrane</keyword>
<feature type="transmembrane region" description="Helical" evidence="2">
    <location>
        <begin position="92"/>
        <end position="110"/>
    </location>
</feature>
<protein>
    <submittedName>
        <fullName evidence="3">Uncharacterized protein</fullName>
    </submittedName>
</protein>
<keyword evidence="2" id="KW-1133">Transmembrane helix</keyword>
<sequence>MTDHPTNSVSTTGHQRPSIGDYELPTEKNRTARCTSGVKDRVMLGRAEQGTRWPMRLGTVGAVTGKAVSDDLAGRYQPVTVYQRKSSKLRQLLGIGGWIAGVSYVVAFLTQTSILVDGIEWVREAPAEQVAGGTVTLVIFWGTCKIIGRAIRIGQNRTRLVYVTSGDDEQLRSPQPLIFLGSGTGKTRSEVNTEAGGGNQ</sequence>
<keyword evidence="4" id="KW-1185">Reference proteome</keyword>
<feature type="region of interest" description="Disordered" evidence="1">
    <location>
        <begin position="1"/>
        <end position="30"/>
    </location>
</feature>
<evidence type="ECO:0000313" key="4">
    <source>
        <dbReference type="Proteomes" id="UP000316406"/>
    </source>
</evidence>
<accession>A0A556CB31</accession>
<dbReference type="AlphaFoldDB" id="A0A556CB31"/>
<evidence type="ECO:0000313" key="3">
    <source>
        <dbReference type="EMBL" id="TSI14633.1"/>
    </source>
</evidence>
<organism evidence="3 4">
    <name type="scientific">Brevibacterium aurantiacum</name>
    <dbReference type="NCBI Taxonomy" id="273384"/>
    <lineage>
        <taxon>Bacteria</taxon>
        <taxon>Bacillati</taxon>
        <taxon>Actinomycetota</taxon>
        <taxon>Actinomycetes</taxon>
        <taxon>Micrococcales</taxon>
        <taxon>Brevibacteriaceae</taxon>
        <taxon>Brevibacterium</taxon>
    </lineage>
</organism>
<gene>
    <name evidence="3" type="ORF">FO013_14895</name>
</gene>
<name>A0A556CB31_BREAU</name>
<feature type="compositionally biased region" description="Polar residues" evidence="1">
    <location>
        <begin position="1"/>
        <end position="15"/>
    </location>
</feature>
<dbReference type="Proteomes" id="UP000316406">
    <property type="component" value="Unassembled WGS sequence"/>
</dbReference>
<evidence type="ECO:0000256" key="2">
    <source>
        <dbReference type="SAM" id="Phobius"/>
    </source>
</evidence>
<dbReference type="OrthoDB" id="10013837at2"/>
<evidence type="ECO:0000256" key="1">
    <source>
        <dbReference type="SAM" id="MobiDB-lite"/>
    </source>
</evidence>
<feature type="transmembrane region" description="Helical" evidence="2">
    <location>
        <begin position="130"/>
        <end position="148"/>
    </location>
</feature>
<comment type="caution">
    <text evidence="3">The sequence shown here is derived from an EMBL/GenBank/DDBJ whole genome shotgun (WGS) entry which is preliminary data.</text>
</comment>
<keyword evidence="2" id="KW-0812">Transmembrane</keyword>